<dbReference type="PIRSF" id="PIRSF014728">
    <property type="entry name" value="PqaA"/>
    <property type="match status" value="1"/>
</dbReference>
<protein>
    <recommendedName>
        <fullName evidence="3">PhoPQ-activated pathogenicity-related protein</fullName>
    </recommendedName>
</protein>
<dbReference type="Proteomes" id="UP000028073">
    <property type="component" value="Unassembled WGS sequence"/>
</dbReference>
<sequence>MNPIFLDYLNNNDDDFSWRYLDTSHSDEFPSVSIIQLELISQTWKEGKRFGLRQPEWHHRLTLYWPEENSEKPCLLMINGGSRHDPSLETTPVQNVDGARLCQLTGAPIAILRDVPNQPLTFQDGVPRAEDDLVAFSWQAFLEDTENNVFMPVQWPMVKSVIRAMDALCKFSGKTFSRVDEFIVAGASKRGWISWLSAAADQRVVALIPLVIDVLNVQACIYHHLNVYGGFASAISDYADSDHDILSGLESPGMQQLFNDIDPFVYRDQLFLPTYIINASADEFFPPDSARFYYPKLSELTWLRYLPNASHYLGRDSSVNTDEVIASAFGALISEQDMPAMNWRQLDEGGLEIRTSLKPKEARAWVCHNPNARDFRKDVLIQMGTGYQARNIEPFSSSPWTYQFCPSSPGEGWSAFFIELIFDNAPYPDLILTSGVRVTPDVYP</sequence>
<keyword evidence="2" id="KW-1185">Reference proteome</keyword>
<dbReference type="STRING" id="1137799.GZ78_21990"/>
<evidence type="ECO:0000313" key="1">
    <source>
        <dbReference type="EMBL" id="KEQ16523.1"/>
    </source>
</evidence>
<evidence type="ECO:0008006" key="3">
    <source>
        <dbReference type="Google" id="ProtNLM"/>
    </source>
</evidence>
<dbReference type="Pfam" id="PF10142">
    <property type="entry name" value="PhoPQ_related"/>
    <property type="match status" value="1"/>
</dbReference>
<dbReference type="RefSeq" id="WP_034840141.1">
    <property type="nucleotide sequence ID" value="NZ_JOKH01000005.1"/>
</dbReference>
<dbReference type="PANTHER" id="PTHR31497">
    <property type="entry name" value="AUTOCRINE PROLIFERATION REPRESSOR PROTEIN A"/>
    <property type="match status" value="1"/>
</dbReference>
<reference evidence="1 2" key="1">
    <citation type="submission" date="2014-06" db="EMBL/GenBank/DDBJ databases">
        <title>Whole Genome Sequences of Three Symbiotic Endozoicomonas Bacteria.</title>
        <authorList>
            <person name="Neave M.J."/>
            <person name="Apprill A."/>
            <person name="Voolstra C.R."/>
        </authorList>
    </citation>
    <scope>NUCLEOTIDE SEQUENCE [LARGE SCALE GENOMIC DNA]</scope>
    <source>
        <strain evidence="1 2">DSM 25634</strain>
    </source>
</reference>
<comment type="caution">
    <text evidence="1">The sequence shown here is derived from an EMBL/GenBank/DDBJ whole genome shotgun (WGS) entry which is preliminary data.</text>
</comment>
<dbReference type="PANTHER" id="PTHR31497:SF0">
    <property type="entry name" value="AUTOCRINE PROLIFERATION REPRESSOR PROTEIN A"/>
    <property type="match status" value="1"/>
</dbReference>
<dbReference type="InterPro" id="IPR029058">
    <property type="entry name" value="AB_hydrolase_fold"/>
</dbReference>
<gene>
    <name evidence="1" type="ORF">GZ78_21990</name>
</gene>
<dbReference type="InterPro" id="IPR009199">
    <property type="entry name" value="PhoPQ-act_pathogen-rel_PqaA"/>
</dbReference>
<dbReference type="eggNOG" id="COG4287">
    <property type="taxonomic scope" value="Bacteria"/>
</dbReference>
<proteinExistence type="predicted"/>
<dbReference type="Gene3D" id="3.40.50.1820">
    <property type="entry name" value="alpha/beta hydrolase"/>
    <property type="match status" value="1"/>
</dbReference>
<dbReference type="EMBL" id="JOKH01000005">
    <property type="protein sequence ID" value="KEQ16523.1"/>
    <property type="molecule type" value="Genomic_DNA"/>
</dbReference>
<dbReference type="SUPFAM" id="SSF53474">
    <property type="entry name" value="alpha/beta-Hydrolases"/>
    <property type="match status" value="1"/>
</dbReference>
<organism evidence="1 2">
    <name type="scientific">Endozoicomonas numazuensis</name>
    <dbReference type="NCBI Taxonomy" id="1137799"/>
    <lineage>
        <taxon>Bacteria</taxon>
        <taxon>Pseudomonadati</taxon>
        <taxon>Pseudomonadota</taxon>
        <taxon>Gammaproteobacteria</taxon>
        <taxon>Oceanospirillales</taxon>
        <taxon>Endozoicomonadaceae</taxon>
        <taxon>Endozoicomonas</taxon>
    </lineage>
</organism>
<name>A0A081NDK0_9GAMM</name>
<dbReference type="AlphaFoldDB" id="A0A081NDK0"/>
<evidence type="ECO:0000313" key="2">
    <source>
        <dbReference type="Proteomes" id="UP000028073"/>
    </source>
</evidence>
<accession>A0A081NDK0</accession>
<dbReference type="OrthoDB" id="8950502at2"/>